<sequence>MPGAELVDPIPYAGWWPWVALGIVLVVVAWYVWVVRSTRAPAQAPPATLPATQTNRPHARAQSDPYAALRGTTLARLDEVERRYRAQEIDVRGVNLEMRWALREFATGRTGVDTTAMTAETARLDRRTRPLASLLENSSLPAFASTSRTRVGRTLDQARKLVRAW</sequence>
<feature type="region of interest" description="Disordered" evidence="1">
    <location>
        <begin position="43"/>
        <end position="64"/>
    </location>
</feature>
<evidence type="ECO:0000313" key="3">
    <source>
        <dbReference type="EMBL" id="MBO3086329.1"/>
    </source>
</evidence>
<accession>A0ABS3SLT7</accession>
<organism evidence="3 4">
    <name type="scientific">Cellulomonas fengjieae</name>
    <dbReference type="NCBI Taxonomy" id="2819978"/>
    <lineage>
        <taxon>Bacteria</taxon>
        <taxon>Bacillati</taxon>
        <taxon>Actinomycetota</taxon>
        <taxon>Actinomycetes</taxon>
        <taxon>Micrococcales</taxon>
        <taxon>Cellulomonadaceae</taxon>
        <taxon>Cellulomonas</taxon>
    </lineage>
</organism>
<keyword evidence="2" id="KW-0472">Membrane</keyword>
<protein>
    <recommendedName>
        <fullName evidence="5">DUF4129 domain-containing protein</fullName>
    </recommendedName>
</protein>
<dbReference type="RefSeq" id="WP_208290372.1">
    <property type="nucleotide sequence ID" value="NZ_CP074404.1"/>
</dbReference>
<comment type="caution">
    <text evidence="3">The sequence shown here is derived from an EMBL/GenBank/DDBJ whole genome shotgun (WGS) entry which is preliminary data.</text>
</comment>
<reference evidence="3 4" key="1">
    <citation type="submission" date="2021-03" db="EMBL/GenBank/DDBJ databases">
        <title>novel species in genus Cellulomonas.</title>
        <authorList>
            <person name="Zhang G."/>
        </authorList>
    </citation>
    <scope>NUCLEOTIDE SEQUENCE [LARGE SCALE GENOMIC DNA]</scope>
    <source>
        <strain evidence="4">zg-ZUI188</strain>
    </source>
</reference>
<evidence type="ECO:0000256" key="2">
    <source>
        <dbReference type="SAM" id="Phobius"/>
    </source>
</evidence>
<name>A0ABS3SLT7_9CELL</name>
<keyword evidence="2" id="KW-1133">Transmembrane helix</keyword>
<feature type="transmembrane region" description="Helical" evidence="2">
    <location>
        <begin position="15"/>
        <end position="34"/>
    </location>
</feature>
<keyword evidence="2" id="KW-0812">Transmembrane</keyword>
<dbReference type="EMBL" id="JAGFBM010000009">
    <property type="protein sequence ID" value="MBO3086329.1"/>
    <property type="molecule type" value="Genomic_DNA"/>
</dbReference>
<dbReference type="Proteomes" id="UP000678317">
    <property type="component" value="Unassembled WGS sequence"/>
</dbReference>
<evidence type="ECO:0008006" key="5">
    <source>
        <dbReference type="Google" id="ProtNLM"/>
    </source>
</evidence>
<proteinExistence type="predicted"/>
<keyword evidence="4" id="KW-1185">Reference proteome</keyword>
<gene>
    <name evidence="3" type="ORF">J4035_16920</name>
</gene>
<evidence type="ECO:0000313" key="4">
    <source>
        <dbReference type="Proteomes" id="UP000678317"/>
    </source>
</evidence>
<evidence type="ECO:0000256" key="1">
    <source>
        <dbReference type="SAM" id="MobiDB-lite"/>
    </source>
</evidence>